<comment type="similarity">
    <text evidence="1">Belongs to the asteroid family.</text>
</comment>
<evidence type="ECO:0000313" key="4">
    <source>
        <dbReference type="EMBL" id="RWS07958.1"/>
    </source>
</evidence>
<dbReference type="EMBL" id="NCKU01003165">
    <property type="protein sequence ID" value="RWS08044.1"/>
    <property type="molecule type" value="Genomic_DNA"/>
</dbReference>
<dbReference type="GO" id="GO:0004518">
    <property type="term" value="F:nuclease activity"/>
    <property type="evidence" value="ECO:0007669"/>
    <property type="project" value="InterPro"/>
</dbReference>
<reference evidence="3" key="2">
    <citation type="submission" date="2018-11" db="EMBL/GenBank/DDBJ databases">
        <title>Trombidioid mite genomics.</title>
        <authorList>
            <person name="Dong X."/>
        </authorList>
    </citation>
    <scope>NUCLEOTIDE SEQUENCE</scope>
    <source>
        <strain evidence="3">UoL-WK</strain>
    </source>
</reference>
<evidence type="ECO:0000313" key="7">
    <source>
        <dbReference type="Proteomes" id="UP000285301"/>
    </source>
</evidence>
<dbReference type="Gene3D" id="3.40.50.1010">
    <property type="entry name" value="5'-nuclease"/>
    <property type="match status" value="1"/>
</dbReference>
<accession>A0A3S3PNS8</accession>
<dbReference type="Proteomes" id="UP000285301">
    <property type="component" value="Unassembled WGS sequence"/>
</dbReference>
<gene>
    <name evidence="3" type="ORF">B4U79_16337</name>
    <name evidence="6" type="ORF">B4U79_17462</name>
    <name evidence="5" type="ORF">B4U79_17814</name>
    <name evidence="4" type="ORF">B4U79_17821</name>
</gene>
<sequence length="663" mass="76474">MGVRGLTALVERNDDLLRKHRLRDTHLVIDGSNLVHYLHYLSSVLKARKDHVFGGDYLSFNAIVRKFFSALLKCDIKPIVVLDGGIDKSDLKIGTKLKRLSNRLTECRIVSKTGASSCFILPILCTDVFVNILIEMNIMLVRSTFEADNDIMMIANSFGCPVLSNDSDFFIFDLNGGFIPLRTFNFAAVCDRSSSNGKQLFIDCRFYHIDNLLSFFSGLDKSLLPLFSCLMGNDYISEARFRHVFNALPNVINKHLAKRLQIPNKHKKMIHLLDYMRNKTRSEVIEGLLRFLKSQEREKAKNLLTFTLESYGCACNPLLIDYLKTQNKDVLNEPLQDENIPSWFMQRFNAGVISANAIDILVKKKLLLKPQIEDFVEPSSYACSAKLQQCFFQLLKRDENDDSEILIYERKNSNICKTACKIAFNGVCLNFIPSMTNKQKLAFVLNEIDADKASFDSLSQKLHDYVESDTIANELTCLVYIIKFWLENTAMSSIWLEFVVSLCATVCYCLFTTITENTKQDVNVKSVNENFKKFDTAFVPNNAKPFQTHIVHYYCEVQAIVAFFQRINSLLDFPLPKVRAEIFFNGILLYNLTTELCNRPVPLLYVTQQFGEQFRFANLIKFLYEFLTMNKIIERRFKNKEFRKKKKKDKTNERFSQLEIDCT</sequence>
<evidence type="ECO:0000313" key="6">
    <source>
        <dbReference type="EMBL" id="RWS12413.1"/>
    </source>
</evidence>
<dbReference type="EMBL" id="NCKU01003210">
    <property type="protein sequence ID" value="RWS07958.1"/>
    <property type="molecule type" value="Genomic_DNA"/>
</dbReference>
<dbReference type="PANTHER" id="PTHR15665">
    <property type="entry name" value="ASTEROID PROTEIN"/>
    <property type="match status" value="1"/>
</dbReference>
<dbReference type="AlphaFoldDB" id="A0A3S3PNS8"/>
<protein>
    <recommendedName>
        <fullName evidence="2">XPG N-terminal domain-containing protein</fullName>
    </recommendedName>
</protein>
<dbReference type="SUPFAM" id="SSF88723">
    <property type="entry name" value="PIN domain-like"/>
    <property type="match status" value="1"/>
</dbReference>
<evidence type="ECO:0000259" key="2">
    <source>
        <dbReference type="Pfam" id="PF00752"/>
    </source>
</evidence>
<evidence type="ECO:0000313" key="5">
    <source>
        <dbReference type="EMBL" id="RWS08044.1"/>
    </source>
</evidence>
<dbReference type="InterPro" id="IPR006085">
    <property type="entry name" value="XPG_DNA_repair_N"/>
</dbReference>
<dbReference type="OrthoDB" id="25987at2759"/>
<feature type="domain" description="XPG N-terminal" evidence="2">
    <location>
        <begin position="1"/>
        <end position="103"/>
    </location>
</feature>
<reference evidence="3 7" key="1">
    <citation type="journal article" date="2018" name="Gigascience">
        <title>Genomes of trombidid mites reveal novel predicted allergens and laterally-transferred genes associated with secondary metabolism.</title>
        <authorList>
            <person name="Dong X."/>
            <person name="Chaisiri K."/>
            <person name="Xia D."/>
            <person name="Armstrong S.D."/>
            <person name="Fang Y."/>
            <person name="Donnelly M.J."/>
            <person name="Kadowaki T."/>
            <person name="McGarry J.W."/>
            <person name="Darby A.C."/>
            <person name="Makepeace B.L."/>
        </authorList>
    </citation>
    <scope>NUCLEOTIDE SEQUENCE [LARGE SCALE GENOMIC DNA]</scope>
    <source>
        <strain evidence="3">UoL-WK</strain>
    </source>
</reference>
<keyword evidence="7" id="KW-1185">Reference proteome</keyword>
<name>A0A3S3PNS8_9ACAR</name>
<dbReference type="PANTHER" id="PTHR15665:SF1">
    <property type="entry name" value="PROTEIN ASTEROID HOMOLOG 1"/>
    <property type="match status" value="1"/>
</dbReference>
<dbReference type="STRING" id="1965070.A0A3S3PNS8"/>
<dbReference type="Pfam" id="PF00752">
    <property type="entry name" value="XPG_N"/>
    <property type="match status" value="1"/>
</dbReference>
<comment type="caution">
    <text evidence="3">The sequence shown here is derived from an EMBL/GenBank/DDBJ whole genome shotgun (WGS) entry which is preliminary data.</text>
</comment>
<proteinExistence type="inferred from homology"/>
<dbReference type="EMBL" id="NCKU01001330">
    <property type="protein sequence ID" value="RWS12413.1"/>
    <property type="molecule type" value="Genomic_DNA"/>
</dbReference>
<evidence type="ECO:0000256" key="1">
    <source>
        <dbReference type="ARBA" id="ARBA00007398"/>
    </source>
</evidence>
<evidence type="ECO:0000313" key="3">
    <source>
        <dbReference type="EMBL" id="RWS05240.1"/>
    </source>
</evidence>
<dbReference type="EMBL" id="NCKU01004935">
    <property type="protein sequence ID" value="RWS05240.1"/>
    <property type="molecule type" value="Genomic_DNA"/>
</dbReference>
<dbReference type="InterPro" id="IPR029060">
    <property type="entry name" value="PIN-like_dom_sf"/>
</dbReference>
<dbReference type="InterPro" id="IPR026832">
    <property type="entry name" value="Asteroid"/>
</dbReference>
<organism evidence="3 7">
    <name type="scientific">Dinothrombium tinctorium</name>
    <dbReference type="NCBI Taxonomy" id="1965070"/>
    <lineage>
        <taxon>Eukaryota</taxon>
        <taxon>Metazoa</taxon>
        <taxon>Ecdysozoa</taxon>
        <taxon>Arthropoda</taxon>
        <taxon>Chelicerata</taxon>
        <taxon>Arachnida</taxon>
        <taxon>Acari</taxon>
        <taxon>Acariformes</taxon>
        <taxon>Trombidiformes</taxon>
        <taxon>Prostigmata</taxon>
        <taxon>Anystina</taxon>
        <taxon>Parasitengona</taxon>
        <taxon>Trombidioidea</taxon>
        <taxon>Trombidiidae</taxon>
        <taxon>Dinothrombium</taxon>
    </lineage>
</organism>